<evidence type="ECO:0000256" key="1">
    <source>
        <dbReference type="ARBA" id="ARBA00009437"/>
    </source>
</evidence>
<feature type="region of interest" description="Disordered" evidence="6">
    <location>
        <begin position="287"/>
        <end position="309"/>
    </location>
</feature>
<dbReference type="OrthoDB" id="4131546at2"/>
<dbReference type="Pfam" id="PF00126">
    <property type="entry name" value="HTH_1"/>
    <property type="match status" value="1"/>
</dbReference>
<dbReference type="InterPro" id="IPR000847">
    <property type="entry name" value="LysR_HTH_N"/>
</dbReference>
<dbReference type="eggNOG" id="COG0583">
    <property type="taxonomic scope" value="Bacteria"/>
</dbReference>
<proteinExistence type="inferred from homology"/>
<organism evidence="8 9">
    <name type="scientific">Nocardia asteroides NBRC 15531</name>
    <dbReference type="NCBI Taxonomy" id="1110697"/>
    <lineage>
        <taxon>Bacteria</taxon>
        <taxon>Bacillati</taxon>
        <taxon>Actinomycetota</taxon>
        <taxon>Actinomycetes</taxon>
        <taxon>Mycobacteriales</taxon>
        <taxon>Nocardiaceae</taxon>
        <taxon>Nocardia</taxon>
    </lineage>
</organism>
<dbReference type="GO" id="GO:0003700">
    <property type="term" value="F:DNA-binding transcription factor activity"/>
    <property type="evidence" value="ECO:0007669"/>
    <property type="project" value="InterPro"/>
</dbReference>
<dbReference type="AlphaFoldDB" id="U5EJM6"/>
<dbReference type="GO" id="GO:0003677">
    <property type="term" value="F:DNA binding"/>
    <property type="evidence" value="ECO:0007669"/>
    <property type="project" value="UniProtKB-KW"/>
</dbReference>
<evidence type="ECO:0000313" key="9">
    <source>
        <dbReference type="Proteomes" id="UP000017048"/>
    </source>
</evidence>
<gene>
    <name evidence="8" type="ORF">NCAST_32_10880</name>
</gene>
<evidence type="ECO:0000256" key="5">
    <source>
        <dbReference type="ARBA" id="ARBA00023163"/>
    </source>
</evidence>
<dbReference type="InterPro" id="IPR036390">
    <property type="entry name" value="WH_DNA-bd_sf"/>
</dbReference>
<dbReference type="STRING" id="1824.SAMN05444423_10226"/>
<dbReference type="Proteomes" id="UP000017048">
    <property type="component" value="Unassembled WGS sequence"/>
</dbReference>
<dbReference type="GO" id="GO:0032993">
    <property type="term" value="C:protein-DNA complex"/>
    <property type="evidence" value="ECO:0007669"/>
    <property type="project" value="TreeGrafter"/>
</dbReference>
<protein>
    <submittedName>
        <fullName evidence="8">LysR family transcriptional regulator</fullName>
    </submittedName>
</protein>
<keyword evidence="9" id="KW-1185">Reference proteome</keyword>
<keyword evidence="3" id="KW-0238">DNA-binding</keyword>
<dbReference type="Gene3D" id="3.40.190.10">
    <property type="entry name" value="Periplasmic binding protein-like II"/>
    <property type="match status" value="2"/>
</dbReference>
<accession>U5EJM6</accession>
<dbReference type="EMBL" id="BAFO02000032">
    <property type="protein sequence ID" value="GAD86601.1"/>
    <property type="molecule type" value="Genomic_DNA"/>
</dbReference>
<dbReference type="Gene3D" id="1.10.10.10">
    <property type="entry name" value="Winged helix-like DNA-binding domain superfamily/Winged helix DNA-binding domain"/>
    <property type="match status" value="1"/>
</dbReference>
<comment type="similarity">
    <text evidence="1">Belongs to the LysR transcriptional regulatory family.</text>
</comment>
<dbReference type="Pfam" id="PF03466">
    <property type="entry name" value="LysR_substrate"/>
    <property type="match status" value="1"/>
</dbReference>
<keyword evidence="4" id="KW-0010">Activator</keyword>
<evidence type="ECO:0000256" key="3">
    <source>
        <dbReference type="ARBA" id="ARBA00023125"/>
    </source>
</evidence>
<evidence type="ECO:0000313" key="8">
    <source>
        <dbReference type="EMBL" id="GAD86601.1"/>
    </source>
</evidence>
<reference evidence="8 9" key="1">
    <citation type="journal article" date="2014" name="BMC Genomics">
        <title>Genome based analysis of type-I polyketide synthase and nonribosomal peptide synthetase gene clusters in seven strains of five representative Nocardia species.</title>
        <authorList>
            <person name="Komaki H."/>
            <person name="Ichikawa N."/>
            <person name="Hosoyama A."/>
            <person name="Takahashi-Nakaguchi A."/>
            <person name="Matsuzawa T."/>
            <person name="Suzuki K."/>
            <person name="Fujita N."/>
            <person name="Gonoi T."/>
        </authorList>
    </citation>
    <scope>NUCLEOTIDE SEQUENCE [LARGE SCALE GENOMIC DNA]</scope>
    <source>
        <strain evidence="8 9">NBRC 15531</strain>
    </source>
</reference>
<dbReference type="SUPFAM" id="SSF53850">
    <property type="entry name" value="Periplasmic binding protein-like II"/>
    <property type="match status" value="1"/>
</dbReference>
<comment type="caution">
    <text evidence="8">The sequence shown here is derived from an EMBL/GenBank/DDBJ whole genome shotgun (WGS) entry which is preliminary data.</text>
</comment>
<dbReference type="PROSITE" id="PS50931">
    <property type="entry name" value="HTH_LYSR"/>
    <property type="match status" value="1"/>
</dbReference>
<dbReference type="SUPFAM" id="SSF46785">
    <property type="entry name" value="Winged helix' DNA-binding domain"/>
    <property type="match status" value="1"/>
</dbReference>
<dbReference type="RefSeq" id="WP_019046635.1">
    <property type="nucleotide sequence ID" value="NZ_BAFO02000032.1"/>
</dbReference>
<keyword evidence="5" id="KW-0804">Transcription</keyword>
<evidence type="ECO:0000256" key="4">
    <source>
        <dbReference type="ARBA" id="ARBA00023159"/>
    </source>
</evidence>
<dbReference type="GeneID" id="91517073"/>
<dbReference type="PANTHER" id="PTHR30346:SF29">
    <property type="entry name" value="LYSR SUBSTRATE-BINDING"/>
    <property type="match status" value="1"/>
</dbReference>
<sequence>MLDVRKLRLLRELAHRGTIAAVADALSYTPSAVSQQLTALEREAGVSLLERTGRRVTLTPAAHLLVGHTETILAALERADAELSCVRDELVGTLRIGAFPTAARTLLSPALVALSTAHPRLELTVTELDPAEVPDALRAGTLDIALTHDYDLVPAIPDPAIHTEPLHTETVFLATRHPVPATDPLRATAASPWIAGTPGTLCHTVTLRACLATGFTPRIRHHADDFTTVLALVAADAGAAIVPAMALPSPLGDVTLTPLTTRRHTHLAYRNGTATHPAIHAARTTLRDAARTAQSGTATPARPGARSSP</sequence>
<keyword evidence="2" id="KW-0805">Transcription regulation</keyword>
<evidence type="ECO:0000259" key="7">
    <source>
        <dbReference type="PROSITE" id="PS50931"/>
    </source>
</evidence>
<dbReference type="PANTHER" id="PTHR30346">
    <property type="entry name" value="TRANSCRIPTIONAL DUAL REGULATOR HCAR-RELATED"/>
    <property type="match status" value="1"/>
</dbReference>
<dbReference type="InterPro" id="IPR005119">
    <property type="entry name" value="LysR_subst-bd"/>
</dbReference>
<name>U5EJM6_NOCAS</name>
<evidence type="ECO:0000256" key="2">
    <source>
        <dbReference type="ARBA" id="ARBA00023015"/>
    </source>
</evidence>
<evidence type="ECO:0000256" key="6">
    <source>
        <dbReference type="SAM" id="MobiDB-lite"/>
    </source>
</evidence>
<feature type="domain" description="HTH lysR-type" evidence="7">
    <location>
        <begin position="2"/>
        <end position="59"/>
    </location>
</feature>
<dbReference type="InterPro" id="IPR036388">
    <property type="entry name" value="WH-like_DNA-bd_sf"/>
</dbReference>